<feature type="transmembrane region" description="Helical" evidence="1">
    <location>
        <begin position="196"/>
        <end position="218"/>
    </location>
</feature>
<feature type="transmembrane region" description="Helical" evidence="1">
    <location>
        <begin position="167"/>
        <end position="184"/>
    </location>
</feature>
<gene>
    <name evidence="2" type="ORF">DB43_DU00120</name>
</gene>
<dbReference type="PATRIC" id="fig|83552.4.peg.234"/>
<feature type="transmembrane region" description="Helical" evidence="1">
    <location>
        <begin position="70"/>
        <end position="94"/>
    </location>
</feature>
<dbReference type="AlphaFoldDB" id="A0A0C1CCE2"/>
<accession>A0A0C1CCE2</accession>
<reference evidence="2 3" key="1">
    <citation type="journal article" date="2014" name="Mol. Biol. Evol.">
        <title>Massive expansion of Ubiquitination-related gene families within the Chlamydiae.</title>
        <authorList>
            <person name="Domman D."/>
            <person name="Collingro A."/>
            <person name="Lagkouvardos I."/>
            <person name="Gehre L."/>
            <person name="Weinmaier T."/>
            <person name="Rattei T."/>
            <person name="Subtil A."/>
            <person name="Horn M."/>
        </authorList>
    </citation>
    <scope>NUCLEOTIDE SEQUENCE [LARGE SCALE GENOMIC DNA]</scope>
    <source>
        <strain evidence="2 3">OEW1</strain>
    </source>
</reference>
<evidence type="ECO:0000313" key="3">
    <source>
        <dbReference type="Proteomes" id="UP000031307"/>
    </source>
</evidence>
<feature type="transmembrane region" description="Helical" evidence="1">
    <location>
        <begin position="100"/>
        <end position="118"/>
    </location>
</feature>
<keyword evidence="1" id="KW-0472">Membrane</keyword>
<dbReference type="EMBL" id="JSAM01000015">
    <property type="protein sequence ID" value="KIA78545.1"/>
    <property type="molecule type" value="Genomic_DNA"/>
</dbReference>
<proteinExistence type="predicted"/>
<evidence type="ECO:0000313" key="2">
    <source>
        <dbReference type="EMBL" id="KIA78545.1"/>
    </source>
</evidence>
<sequence>MIESTESRLTTFDLSLLGFSFGNLLLCKVRELNQEDDATLYAIGCMASIVLLNVGMVSKTSAPAFKKIEWIFNPLGFVAFMSACIVNAVGLKVIAQQPVLVLKAAVFSAAWCGMRRLYSRCYQKKKPSKNGSPTDEKSFKNDLAIMSSPIVPLALTGQAILQRTNSIFSSIITGLVMFSVMELNRNWVRFKGTRTYSWEIIKVTIPLIACAGLVASIITRF</sequence>
<feature type="transmembrane region" description="Helical" evidence="1">
    <location>
        <begin position="38"/>
        <end position="58"/>
    </location>
</feature>
<comment type="caution">
    <text evidence="2">The sequence shown here is derived from an EMBL/GenBank/DDBJ whole genome shotgun (WGS) entry which is preliminary data.</text>
</comment>
<name>A0A0C1CCE2_9BACT</name>
<dbReference type="Proteomes" id="UP000031307">
    <property type="component" value="Unassembled WGS sequence"/>
</dbReference>
<evidence type="ECO:0000256" key="1">
    <source>
        <dbReference type="SAM" id="Phobius"/>
    </source>
</evidence>
<organism evidence="2 3">
    <name type="scientific">Parachlamydia acanthamoebae</name>
    <dbReference type="NCBI Taxonomy" id="83552"/>
    <lineage>
        <taxon>Bacteria</taxon>
        <taxon>Pseudomonadati</taxon>
        <taxon>Chlamydiota</taxon>
        <taxon>Chlamydiia</taxon>
        <taxon>Parachlamydiales</taxon>
        <taxon>Parachlamydiaceae</taxon>
        <taxon>Parachlamydia</taxon>
    </lineage>
</organism>
<protein>
    <submittedName>
        <fullName evidence="2">Uncharacterized protein</fullName>
    </submittedName>
</protein>
<dbReference type="RefSeq" id="WP_013924556.1">
    <property type="nucleotide sequence ID" value="NZ_JSAM01000015.1"/>
</dbReference>
<keyword evidence="1" id="KW-0812">Transmembrane</keyword>
<keyword evidence="1" id="KW-1133">Transmembrane helix</keyword>